<feature type="region of interest" description="Disordered" evidence="1">
    <location>
        <begin position="420"/>
        <end position="513"/>
    </location>
</feature>
<dbReference type="PANTHER" id="PTHR15375">
    <property type="entry name" value="ACTIVATOR OF S-PHASE KINASE-RELATED"/>
    <property type="match status" value="1"/>
</dbReference>
<evidence type="ECO:0000313" key="5">
    <source>
        <dbReference type="EMBL" id="KAK5284984.1"/>
    </source>
</evidence>
<feature type="domain" description="DBF4 BRCT" evidence="4">
    <location>
        <begin position="214"/>
        <end position="305"/>
    </location>
</feature>
<sequence>MAAVSPAPSPQGFSTMANRRVPLANVPNATNSPFRSVAAATGKRSRSYASDQRELAYGQAPPAKKYIIEIKDDENSEPRPFARPNNTQDSERVFMKKTSNAPPTAFERKLAAVRDGNQAPPTLAEKEHRTINPNSSETIRQWQRYYRKVFPQFVFYFESIPEEVRVKASRQIAMLGAKEEKFFSKAVTHVVTTRTIPPEIHTTSPADGQTISSNANASRGDNAGPKTINPSLLDRIADSRSQAAEKKPSSLLDTTLQKRAHSVNQPHDFEARRVQAGNSDILYKAREMGMKIWALEKLQRMMTTMFTDTGDQPHGHNTRSNSTATLVPSREREADLQQLLKNEKLNGPADRDMAVLTSDMVQFRGYYVYVHDMDEQTRPVMGRDYPKPANKENGKWPQLRLTPAGRCPFVEDQAHTRKLQNQLREQDAKKAKEGSPAAAAPRTRTRAAAAVAATKTENPVLGEIQSNARRGLRDVAYERDTKPPKPLDPPKVIPAKRGNPSDSNSVPSLFGSAQANLRTMPRMIGGEPVASGLQQSSITSAIRSQIVSSTAISSTAPGARVGTSKDIQ</sequence>
<feature type="compositionally biased region" description="Basic and acidic residues" evidence="1">
    <location>
        <begin position="471"/>
        <end position="485"/>
    </location>
</feature>
<feature type="compositionally biased region" description="Basic and acidic residues" evidence="1">
    <location>
        <begin position="384"/>
        <end position="394"/>
    </location>
</feature>
<evidence type="ECO:0000259" key="4">
    <source>
        <dbReference type="Pfam" id="PF22437"/>
    </source>
</evidence>
<comment type="caution">
    <text evidence="5">The sequence shown here is derived from an EMBL/GenBank/DDBJ whole genome shotgun (WGS) entry which is preliminary data.</text>
</comment>
<evidence type="ECO:0000259" key="3">
    <source>
        <dbReference type="Pfam" id="PF08630"/>
    </source>
</evidence>
<dbReference type="EMBL" id="JAVRRA010000700">
    <property type="protein sequence ID" value="KAK5284984.1"/>
    <property type="molecule type" value="Genomic_DNA"/>
</dbReference>
<protein>
    <submittedName>
        <fullName evidence="5">Cdc7p-Dbf4p kinase complex regulatory subunit</fullName>
    </submittedName>
</protein>
<feature type="region of interest" description="Disordered" evidence="1">
    <location>
        <begin position="72"/>
        <end position="91"/>
    </location>
</feature>
<feature type="compositionally biased region" description="Polar residues" evidence="1">
    <location>
        <begin position="500"/>
        <end position="513"/>
    </location>
</feature>
<dbReference type="Pfam" id="PF22437">
    <property type="entry name" value="DBF4_BRCT"/>
    <property type="match status" value="1"/>
</dbReference>
<dbReference type="InterPro" id="IPR001357">
    <property type="entry name" value="BRCT_dom"/>
</dbReference>
<proteinExistence type="predicted"/>
<feature type="region of interest" description="Disordered" evidence="1">
    <location>
        <begin position="309"/>
        <end position="328"/>
    </location>
</feature>
<feature type="region of interest" description="Disordered" evidence="1">
    <location>
        <begin position="548"/>
        <end position="568"/>
    </location>
</feature>
<evidence type="ECO:0000259" key="2">
    <source>
        <dbReference type="Pfam" id="PF00533"/>
    </source>
</evidence>
<keyword evidence="6" id="KW-1185">Reference proteome</keyword>
<dbReference type="PANTHER" id="PTHR15375:SF26">
    <property type="entry name" value="PROTEIN CHIFFON"/>
    <property type="match status" value="1"/>
</dbReference>
<dbReference type="InterPro" id="IPR051590">
    <property type="entry name" value="Replication_Regulatory_Kinase"/>
</dbReference>
<dbReference type="Gene3D" id="3.40.50.10190">
    <property type="entry name" value="BRCT domain"/>
    <property type="match status" value="2"/>
</dbReference>
<feature type="region of interest" description="Disordered" evidence="1">
    <location>
        <begin position="1"/>
        <end position="60"/>
    </location>
</feature>
<evidence type="ECO:0000256" key="1">
    <source>
        <dbReference type="SAM" id="MobiDB-lite"/>
    </source>
</evidence>
<feature type="domain" description="Regulatory subunit Dfp1/Him1 central region" evidence="3">
    <location>
        <begin position="334"/>
        <end position="411"/>
    </location>
</feature>
<organism evidence="5 6">
    <name type="scientific">Cryomyces antarcticus</name>
    <dbReference type="NCBI Taxonomy" id="329879"/>
    <lineage>
        <taxon>Eukaryota</taxon>
        <taxon>Fungi</taxon>
        <taxon>Dikarya</taxon>
        <taxon>Ascomycota</taxon>
        <taxon>Pezizomycotina</taxon>
        <taxon>Dothideomycetes</taxon>
        <taxon>Dothideomycetes incertae sedis</taxon>
        <taxon>Cryomyces</taxon>
    </lineage>
</organism>
<accession>A0ABR0M649</accession>
<dbReference type="Pfam" id="PF00533">
    <property type="entry name" value="BRCT"/>
    <property type="match status" value="1"/>
</dbReference>
<evidence type="ECO:0000313" key="6">
    <source>
        <dbReference type="Proteomes" id="UP001357485"/>
    </source>
</evidence>
<name>A0ABR0M649_9PEZI</name>
<reference evidence="5 6" key="1">
    <citation type="submission" date="2023-08" db="EMBL/GenBank/DDBJ databases">
        <title>Black Yeasts Isolated from many extreme environments.</title>
        <authorList>
            <person name="Coleine C."/>
            <person name="Stajich J.E."/>
            <person name="Selbmann L."/>
        </authorList>
    </citation>
    <scope>NUCLEOTIDE SEQUENCE [LARGE SCALE GENOMIC DNA]</scope>
    <source>
        <strain evidence="5 6">CCFEE 536</strain>
    </source>
</reference>
<feature type="non-terminal residue" evidence="5">
    <location>
        <position position="568"/>
    </location>
</feature>
<feature type="domain" description="BRCT" evidence="2">
    <location>
        <begin position="147"/>
        <end position="195"/>
    </location>
</feature>
<dbReference type="InterPro" id="IPR036420">
    <property type="entry name" value="BRCT_dom_sf"/>
</dbReference>
<dbReference type="Proteomes" id="UP001357485">
    <property type="component" value="Unassembled WGS sequence"/>
</dbReference>
<dbReference type="InterPro" id="IPR055116">
    <property type="entry name" value="DBF4_BRCT"/>
</dbReference>
<feature type="compositionally biased region" description="Basic and acidic residues" evidence="1">
    <location>
        <begin position="424"/>
        <end position="433"/>
    </location>
</feature>
<feature type="compositionally biased region" description="Low complexity" evidence="1">
    <location>
        <begin position="436"/>
        <end position="454"/>
    </location>
</feature>
<dbReference type="SUPFAM" id="SSF52113">
    <property type="entry name" value="BRCT domain"/>
    <property type="match status" value="1"/>
</dbReference>
<gene>
    <name evidence="5" type="primary">DBF4_1</name>
    <name evidence="5" type="ORF">LTR16_004835</name>
</gene>
<feature type="region of interest" description="Disordered" evidence="1">
    <location>
        <begin position="379"/>
        <end position="398"/>
    </location>
</feature>
<dbReference type="Pfam" id="PF08630">
    <property type="entry name" value="Dfp1_Him1_M"/>
    <property type="match status" value="1"/>
</dbReference>
<dbReference type="InterPro" id="IPR013939">
    <property type="entry name" value="Regulatory_Dfp1/Him1"/>
</dbReference>
<feature type="compositionally biased region" description="Polar residues" evidence="1">
    <location>
        <begin position="198"/>
        <end position="219"/>
    </location>
</feature>
<feature type="region of interest" description="Disordered" evidence="1">
    <location>
        <begin position="198"/>
        <end position="230"/>
    </location>
</feature>